<dbReference type="Proteomes" id="UP000823641">
    <property type="component" value="Unassembled WGS sequence"/>
</dbReference>
<organism evidence="2 3">
    <name type="scientific">Candidatus Gallipaludibacter merdavium</name>
    <dbReference type="NCBI Taxonomy" id="2840839"/>
    <lineage>
        <taxon>Bacteria</taxon>
        <taxon>Pseudomonadati</taxon>
        <taxon>Bacteroidota</taxon>
        <taxon>Bacteroidia</taxon>
        <taxon>Bacteroidales</taxon>
        <taxon>Candidatus Gallipaludibacter</taxon>
    </lineage>
</organism>
<keyword evidence="1" id="KW-1133">Transmembrane helix</keyword>
<dbReference type="Gene3D" id="1.25.40.10">
    <property type="entry name" value="Tetratricopeptide repeat domain"/>
    <property type="match status" value="1"/>
</dbReference>
<dbReference type="EMBL" id="JADIMG010000097">
    <property type="protein sequence ID" value="MBO8460720.1"/>
    <property type="molecule type" value="Genomic_DNA"/>
</dbReference>
<dbReference type="Pfam" id="PF13174">
    <property type="entry name" value="TPR_6"/>
    <property type="match status" value="2"/>
</dbReference>
<protein>
    <submittedName>
        <fullName evidence="2">Tetratricopeptide repeat protein</fullName>
    </submittedName>
</protein>
<evidence type="ECO:0000256" key="1">
    <source>
        <dbReference type="SAM" id="Phobius"/>
    </source>
</evidence>
<keyword evidence="1" id="KW-0812">Transmembrane</keyword>
<proteinExistence type="predicted"/>
<dbReference type="AlphaFoldDB" id="A0A9D9HVE8"/>
<evidence type="ECO:0000313" key="3">
    <source>
        <dbReference type="Proteomes" id="UP000823641"/>
    </source>
</evidence>
<accession>A0A9D9HVE8</accession>
<sequence>MAKGKKQAEVDEMANVEQALTTSEKFIEKNQKPILYTVLVIVLVVLGVLAFRNFYIEPKNTEANNAIYPAQYYFQADSFRLALEGDNMDCIGFEAIADQYGITKAGKLAKYYAGVCNYKLGNYEAAIDYLKSFKSKDQNVSLAAEQLLGDAYIATDNLDAAVKCFMNVGKKGNNIISPMSLKKAGAAYETLGDKANALAAYKEIKQSYPQSQEAIDIDKYIARLEQSK</sequence>
<feature type="transmembrane region" description="Helical" evidence="1">
    <location>
        <begin position="34"/>
        <end position="55"/>
    </location>
</feature>
<keyword evidence="1" id="KW-0472">Membrane</keyword>
<name>A0A9D9HVE8_9BACT</name>
<dbReference type="InterPro" id="IPR019734">
    <property type="entry name" value="TPR_rpt"/>
</dbReference>
<evidence type="ECO:0000313" key="2">
    <source>
        <dbReference type="EMBL" id="MBO8460720.1"/>
    </source>
</evidence>
<comment type="caution">
    <text evidence="2">The sequence shown here is derived from an EMBL/GenBank/DDBJ whole genome shotgun (WGS) entry which is preliminary data.</text>
</comment>
<dbReference type="Pfam" id="PF13181">
    <property type="entry name" value="TPR_8"/>
    <property type="match status" value="1"/>
</dbReference>
<gene>
    <name evidence="2" type="ORF">IAA73_10400</name>
</gene>
<reference evidence="2" key="1">
    <citation type="submission" date="2020-10" db="EMBL/GenBank/DDBJ databases">
        <authorList>
            <person name="Gilroy R."/>
        </authorList>
    </citation>
    <scope>NUCLEOTIDE SEQUENCE</scope>
    <source>
        <strain evidence="2">G3-3990</strain>
    </source>
</reference>
<dbReference type="InterPro" id="IPR011990">
    <property type="entry name" value="TPR-like_helical_dom_sf"/>
</dbReference>
<reference evidence="2" key="2">
    <citation type="journal article" date="2021" name="PeerJ">
        <title>Extensive microbial diversity within the chicken gut microbiome revealed by metagenomics and culture.</title>
        <authorList>
            <person name="Gilroy R."/>
            <person name="Ravi A."/>
            <person name="Getino M."/>
            <person name="Pursley I."/>
            <person name="Horton D.L."/>
            <person name="Alikhan N.F."/>
            <person name="Baker D."/>
            <person name="Gharbi K."/>
            <person name="Hall N."/>
            <person name="Watson M."/>
            <person name="Adriaenssens E.M."/>
            <person name="Foster-Nyarko E."/>
            <person name="Jarju S."/>
            <person name="Secka A."/>
            <person name="Antonio M."/>
            <person name="Oren A."/>
            <person name="Chaudhuri R.R."/>
            <person name="La Ragione R."/>
            <person name="Hildebrand F."/>
            <person name="Pallen M.J."/>
        </authorList>
    </citation>
    <scope>NUCLEOTIDE SEQUENCE</scope>
    <source>
        <strain evidence="2">G3-3990</strain>
    </source>
</reference>
<dbReference type="SUPFAM" id="SSF48452">
    <property type="entry name" value="TPR-like"/>
    <property type="match status" value="1"/>
</dbReference>